<evidence type="ECO:0000256" key="4">
    <source>
        <dbReference type="ARBA" id="ARBA00023163"/>
    </source>
</evidence>
<keyword evidence="4" id="KW-0804">Transcription</keyword>
<dbReference type="GO" id="GO:0000976">
    <property type="term" value="F:transcription cis-regulatory region binding"/>
    <property type="evidence" value="ECO:0007669"/>
    <property type="project" value="TreeGrafter"/>
</dbReference>
<dbReference type="PANTHER" id="PTHR30126">
    <property type="entry name" value="HTH-TYPE TRANSCRIPTIONAL REGULATOR"/>
    <property type="match status" value="1"/>
</dbReference>
<comment type="caution">
    <text evidence="6">The sequence shown here is derived from an EMBL/GenBank/DDBJ whole genome shotgun (WGS) entry which is preliminary data.</text>
</comment>
<dbReference type="CDD" id="cd05466">
    <property type="entry name" value="PBP2_LTTR_substrate"/>
    <property type="match status" value="1"/>
</dbReference>
<accession>L8JB82</accession>
<dbReference type="SUPFAM" id="SSF53850">
    <property type="entry name" value="Periplasmic binding protein-like II"/>
    <property type="match status" value="1"/>
</dbReference>
<evidence type="ECO:0000256" key="2">
    <source>
        <dbReference type="ARBA" id="ARBA00023015"/>
    </source>
</evidence>
<keyword evidence="2" id="KW-0805">Transcription regulation</keyword>
<evidence type="ECO:0000313" key="6">
    <source>
        <dbReference type="EMBL" id="ELR64789.1"/>
    </source>
</evidence>
<dbReference type="InterPro" id="IPR000847">
    <property type="entry name" value="LysR_HTH_N"/>
</dbReference>
<evidence type="ECO:0000259" key="5">
    <source>
        <dbReference type="PROSITE" id="PS50931"/>
    </source>
</evidence>
<keyword evidence="3" id="KW-0238">DNA-binding</keyword>
<organism evidence="6 7">
    <name type="scientific">Photobacterium marinum</name>
    <dbReference type="NCBI Taxonomy" id="1056511"/>
    <lineage>
        <taxon>Bacteria</taxon>
        <taxon>Pseudomonadati</taxon>
        <taxon>Pseudomonadota</taxon>
        <taxon>Gammaproteobacteria</taxon>
        <taxon>Vibrionales</taxon>
        <taxon>Vibrionaceae</taxon>
        <taxon>Photobacterium</taxon>
    </lineage>
</organism>
<sequence>MKPIDDIDIRLLRLFLVIADSGGFSAAQYQLNMHQSSISKKMSDLETRLGMTLCQRGRAGFSLTSDGLKVYEISKELFHHIHEFQDQINDIRSVSSGSINLGLTDNLATNKNCHIQNAISSFCRTYSKVNINTKIYDTSLIEKNLLQNNIDIGVTSPEFFKSGLKYFYLFDEQQFLYCSSSHPVLSLKNKATVDDILSHPVVDRGLAHNVTPLSNASDDLYKSKTTSMEATAHMILSGYFIGYLPEHYARIWVERGEMVKLNTVDGLEYKPNFYLTINDKCDLSCAAKALVTAIIDAHGVNNVSELEKLIES</sequence>
<dbReference type="PATRIC" id="fig|1056511.3.peg.3269"/>
<proteinExistence type="inferred from homology"/>
<dbReference type="AlphaFoldDB" id="L8JB82"/>
<evidence type="ECO:0000256" key="3">
    <source>
        <dbReference type="ARBA" id="ARBA00023125"/>
    </source>
</evidence>
<evidence type="ECO:0000313" key="7">
    <source>
        <dbReference type="Proteomes" id="UP000011134"/>
    </source>
</evidence>
<dbReference type="OrthoDB" id="8587655at2"/>
<evidence type="ECO:0000256" key="1">
    <source>
        <dbReference type="ARBA" id="ARBA00009437"/>
    </source>
</evidence>
<dbReference type="EMBL" id="AMZO01000022">
    <property type="protein sequence ID" value="ELR64789.1"/>
    <property type="molecule type" value="Genomic_DNA"/>
</dbReference>
<dbReference type="Pfam" id="PF00126">
    <property type="entry name" value="HTH_1"/>
    <property type="match status" value="1"/>
</dbReference>
<dbReference type="InterPro" id="IPR005119">
    <property type="entry name" value="LysR_subst-bd"/>
</dbReference>
<dbReference type="PROSITE" id="PS50931">
    <property type="entry name" value="HTH_LYSR"/>
    <property type="match status" value="1"/>
</dbReference>
<dbReference type="Gene3D" id="3.40.190.290">
    <property type="match status" value="1"/>
</dbReference>
<reference evidence="6 7" key="1">
    <citation type="submission" date="2012-12" db="EMBL/GenBank/DDBJ databases">
        <title>Genome Assembly of Photobacterium sp. AK15.</title>
        <authorList>
            <person name="Khatri I."/>
            <person name="Vaidya B."/>
            <person name="Srinivas T.N.R."/>
            <person name="Subramanian S."/>
            <person name="Pinnaka A."/>
        </authorList>
    </citation>
    <scope>NUCLEOTIDE SEQUENCE [LARGE SCALE GENOMIC DNA]</scope>
    <source>
        <strain evidence="6 7">AK15</strain>
    </source>
</reference>
<dbReference type="PANTHER" id="PTHR30126:SF98">
    <property type="entry name" value="HTH-TYPE TRANSCRIPTIONAL ACTIVATOR BAUR"/>
    <property type="match status" value="1"/>
</dbReference>
<keyword evidence="7" id="KW-1185">Reference proteome</keyword>
<dbReference type="Proteomes" id="UP000011134">
    <property type="component" value="Unassembled WGS sequence"/>
</dbReference>
<dbReference type="GO" id="GO:0003700">
    <property type="term" value="F:DNA-binding transcription factor activity"/>
    <property type="evidence" value="ECO:0007669"/>
    <property type="project" value="InterPro"/>
</dbReference>
<comment type="similarity">
    <text evidence="1">Belongs to the LysR transcriptional regulatory family.</text>
</comment>
<dbReference type="SUPFAM" id="SSF46785">
    <property type="entry name" value="Winged helix' DNA-binding domain"/>
    <property type="match status" value="1"/>
</dbReference>
<dbReference type="InterPro" id="IPR036390">
    <property type="entry name" value="WH_DNA-bd_sf"/>
</dbReference>
<dbReference type="Gene3D" id="1.10.10.10">
    <property type="entry name" value="Winged helix-like DNA-binding domain superfamily/Winged helix DNA-binding domain"/>
    <property type="match status" value="1"/>
</dbReference>
<protein>
    <submittedName>
        <fullName evidence="6">Cys regulon transcriptional activator CysB</fullName>
    </submittedName>
</protein>
<gene>
    <name evidence="6" type="ORF">C942_02195</name>
</gene>
<dbReference type="RefSeq" id="WP_007467490.1">
    <property type="nucleotide sequence ID" value="NZ_AMZO01000022.1"/>
</dbReference>
<dbReference type="Pfam" id="PF03466">
    <property type="entry name" value="LysR_substrate"/>
    <property type="match status" value="1"/>
</dbReference>
<feature type="domain" description="HTH lysR-type" evidence="5">
    <location>
        <begin position="7"/>
        <end position="64"/>
    </location>
</feature>
<name>L8JB82_9GAMM</name>
<dbReference type="InterPro" id="IPR036388">
    <property type="entry name" value="WH-like_DNA-bd_sf"/>
</dbReference>